<accession>A0A016UCS7</accession>
<sequence>MIYRSTPGSKRISCYPTGSYSDAVEWILEGVTIGAIADPVQRLRANCRKRLARSLSTKDSNGWNGSASARICNATSTPG</sequence>
<organism evidence="1 2">
    <name type="scientific">Ancylostoma ceylanicum</name>
    <dbReference type="NCBI Taxonomy" id="53326"/>
    <lineage>
        <taxon>Eukaryota</taxon>
        <taxon>Metazoa</taxon>
        <taxon>Ecdysozoa</taxon>
        <taxon>Nematoda</taxon>
        <taxon>Chromadorea</taxon>
        <taxon>Rhabditida</taxon>
        <taxon>Rhabditina</taxon>
        <taxon>Rhabditomorpha</taxon>
        <taxon>Strongyloidea</taxon>
        <taxon>Ancylostomatidae</taxon>
        <taxon>Ancylostomatinae</taxon>
        <taxon>Ancylostoma</taxon>
    </lineage>
</organism>
<keyword evidence="2" id="KW-1185">Reference proteome</keyword>
<evidence type="ECO:0000313" key="1">
    <source>
        <dbReference type="EMBL" id="EYC12413.1"/>
    </source>
</evidence>
<protein>
    <submittedName>
        <fullName evidence="1">Uncharacterized protein</fullName>
    </submittedName>
</protein>
<proteinExistence type="predicted"/>
<gene>
    <name evidence="1" type="primary">Acey_s0047.g1466</name>
    <name evidence="1" type="ORF">Y032_0047g1466</name>
</gene>
<dbReference type="Proteomes" id="UP000024635">
    <property type="component" value="Unassembled WGS sequence"/>
</dbReference>
<evidence type="ECO:0000313" key="2">
    <source>
        <dbReference type="Proteomes" id="UP000024635"/>
    </source>
</evidence>
<comment type="caution">
    <text evidence="1">The sequence shown here is derived from an EMBL/GenBank/DDBJ whole genome shotgun (WGS) entry which is preliminary data.</text>
</comment>
<reference evidence="2" key="1">
    <citation type="journal article" date="2015" name="Nat. Genet.">
        <title>The genome and transcriptome of the zoonotic hookworm Ancylostoma ceylanicum identify infection-specific gene families.</title>
        <authorList>
            <person name="Schwarz E.M."/>
            <person name="Hu Y."/>
            <person name="Antoshechkin I."/>
            <person name="Miller M.M."/>
            <person name="Sternberg P.W."/>
            <person name="Aroian R.V."/>
        </authorList>
    </citation>
    <scope>NUCLEOTIDE SEQUENCE</scope>
    <source>
        <strain evidence="2">HY135</strain>
    </source>
</reference>
<dbReference type="EMBL" id="JARK01001383">
    <property type="protein sequence ID" value="EYC12413.1"/>
    <property type="molecule type" value="Genomic_DNA"/>
</dbReference>
<dbReference type="AlphaFoldDB" id="A0A016UCS7"/>
<name>A0A016UCS7_9BILA</name>